<dbReference type="EMBL" id="CAVMJV010000104">
    <property type="protein sequence ID" value="CAK5098742.1"/>
    <property type="molecule type" value="Genomic_DNA"/>
</dbReference>
<gene>
    <name evidence="1" type="ORF">MENTE1834_LOCUS41679</name>
</gene>
<sequence>MCVGGTKHTITQSFLEKMSSSSSSNYLSTQNNSDISSTFSLRSNLSRNVASLEGDNKKFTFQPNYNNIYFTFNFNSTKITTIYRPNFLW</sequence>
<reference evidence="1" key="1">
    <citation type="submission" date="2023-11" db="EMBL/GenBank/DDBJ databases">
        <authorList>
            <person name="Poullet M."/>
        </authorList>
    </citation>
    <scope>NUCLEOTIDE SEQUENCE</scope>
    <source>
        <strain evidence="1">E1834</strain>
    </source>
</reference>
<accession>A0ACB1AU97</accession>
<protein>
    <submittedName>
        <fullName evidence="1">Uncharacterized protein</fullName>
    </submittedName>
</protein>
<dbReference type="Proteomes" id="UP001497535">
    <property type="component" value="Unassembled WGS sequence"/>
</dbReference>
<comment type="caution">
    <text evidence="1">The sequence shown here is derived from an EMBL/GenBank/DDBJ whole genome shotgun (WGS) entry which is preliminary data.</text>
</comment>
<evidence type="ECO:0000313" key="2">
    <source>
        <dbReference type="Proteomes" id="UP001497535"/>
    </source>
</evidence>
<keyword evidence="2" id="KW-1185">Reference proteome</keyword>
<evidence type="ECO:0000313" key="1">
    <source>
        <dbReference type="EMBL" id="CAK5098742.1"/>
    </source>
</evidence>
<organism evidence="1 2">
    <name type="scientific">Meloidogyne enterolobii</name>
    <name type="common">Root-knot nematode worm</name>
    <name type="synonym">Meloidogyne mayaguensis</name>
    <dbReference type="NCBI Taxonomy" id="390850"/>
    <lineage>
        <taxon>Eukaryota</taxon>
        <taxon>Metazoa</taxon>
        <taxon>Ecdysozoa</taxon>
        <taxon>Nematoda</taxon>
        <taxon>Chromadorea</taxon>
        <taxon>Rhabditida</taxon>
        <taxon>Tylenchina</taxon>
        <taxon>Tylenchomorpha</taxon>
        <taxon>Tylenchoidea</taxon>
        <taxon>Meloidogynidae</taxon>
        <taxon>Meloidogyninae</taxon>
        <taxon>Meloidogyne</taxon>
    </lineage>
</organism>
<name>A0ACB1AU97_MELEN</name>
<proteinExistence type="predicted"/>